<dbReference type="RefSeq" id="WP_191317554.1">
    <property type="nucleotide sequence ID" value="NZ_BNCG01000001.1"/>
</dbReference>
<evidence type="ECO:0000259" key="1">
    <source>
        <dbReference type="Pfam" id="PF09413"/>
    </source>
</evidence>
<dbReference type="InterPro" id="IPR018551">
    <property type="entry name" value="DUF2007"/>
</dbReference>
<evidence type="ECO:0000313" key="2">
    <source>
        <dbReference type="EMBL" id="MFC3636355.1"/>
    </source>
</evidence>
<gene>
    <name evidence="2" type="ORF">ACFONL_03010</name>
</gene>
<sequence>MEELLRTNDVVALGYMTGLLDQAGILNMVADSQVSAIEGSIGAFPRRLMVAGDALAAARALLAEAGLAEYLPRSPD</sequence>
<dbReference type="SUPFAM" id="SSF54913">
    <property type="entry name" value="GlnB-like"/>
    <property type="match status" value="1"/>
</dbReference>
<keyword evidence="3" id="KW-1185">Reference proteome</keyword>
<dbReference type="EMBL" id="JBHRYC010000023">
    <property type="protein sequence ID" value="MFC3636355.1"/>
    <property type="molecule type" value="Genomic_DNA"/>
</dbReference>
<comment type="caution">
    <text evidence="2">The sequence shown here is derived from an EMBL/GenBank/DDBJ whole genome shotgun (WGS) entry which is preliminary data.</text>
</comment>
<protein>
    <submittedName>
        <fullName evidence="2">DUF2007 domain-containing protein</fullName>
    </submittedName>
</protein>
<dbReference type="Proteomes" id="UP001595704">
    <property type="component" value="Unassembled WGS sequence"/>
</dbReference>
<accession>A0ABV7UCI7</accession>
<feature type="domain" description="DUF2007" evidence="1">
    <location>
        <begin position="1"/>
        <end position="66"/>
    </location>
</feature>
<reference evidence="3" key="1">
    <citation type="journal article" date="2019" name="Int. J. Syst. Evol. Microbiol.">
        <title>The Global Catalogue of Microorganisms (GCM) 10K type strain sequencing project: providing services to taxonomists for standard genome sequencing and annotation.</title>
        <authorList>
            <consortium name="The Broad Institute Genomics Platform"/>
            <consortium name="The Broad Institute Genome Sequencing Center for Infectious Disease"/>
            <person name="Wu L."/>
            <person name="Ma J."/>
        </authorList>
    </citation>
    <scope>NUCLEOTIDE SEQUENCE [LARGE SCALE GENOMIC DNA]</scope>
    <source>
        <strain evidence="3">KCTC 42282</strain>
    </source>
</reference>
<proteinExistence type="predicted"/>
<organism evidence="2 3">
    <name type="scientific">Camelimonas fluminis</name>
    <dbReference type="NCBI Taxonomy" id="1576911"/>
    <lineage>
        <taxon>Bacteria</taxon>
        <taxon>Pseudomonadati</taxon>
        <taxon>Pseudomonadota</taxon>
        <taxon>Alphaproteobacteria</taxon>
        <taxon>Hyphomicrobiales</taxon>
        <taxon>Chelatococcaceae</taxon>
        <taxon>Camelimonas</taxon>
    </lineage>
</organism>
<evidence type="ECO:0000313" key="3">
    <source>
        <dbReference type="Proteomes" id="UP001595704"/>
    </source>
</evidence>
<dbReference type="Gene3D" id="3.30.70.790">
    <property type="entry name" value="UreE, C-terminal domain"/>
    <property type="match status" value="1"/>
</dbReference>
<dbReference type="Pfam" id="PF09413">
    <property type="entry name" value="DUF2007"/>
    <property type="match status" value="1"/>
</dbReference>
<name>A0ABV7UCI7_9HYPH</name>
<dbReference type="InterPro" id="IPR011322">
    <property type="entry name" value="N-reg_PII-like_a/b"/>
</dbReference>